<dbReference type="InterPro" id="IPR021265">
    <property type="entry name" value="DUF2842"/>
</dbReference>
<organism evidence="2 3">
    <name type="scientific">Teichococcus globiformis</name>
    <dbReference type="NCBI Taxonomy" id="2307229"/>
    <lineage>
        <taxon>Bacteria</taxon>
        <taxon>Pseudomonadati</taxon>
        <taxon>Pseudomonadota</taxon>
        <taxon>Alphaproteobacteria</taxon>
        <taxon>Acetobacterales</taxon>
        <taxon>Roseomonadaceae</taxon>
        <taxon>Roseomonas</taxon>
    </lineage>
</organism>
<keyword evidence="1" id="KW-0812">Transmembrane</keyword>
<dbReference type="Pfam" id="PF11003">
    <property type="entry name" value="DUF2842"/>
    <property type="match status" value="1"/>
</dbReference>
<dbReference type="Proteomes" id="UP001595593">
    <property type="component" value="Unassembled WGS sequence"/>
</dbReference>
<keyword evidence="1" id="KW-0472">Membrane</keyword>
<proteinExistence type="predicted"/>
<reference evidence="3" key="1">
    <citation type="journal article" date="2019" name="Int. J. Syst. Evol. Microbiol.">
        <title>The Global Catalogue of Microorganisms (GCM) 10K type strain sequencing project: providing services to taxonomists for standard genome sequencing and annotation.</title>
        <authorList>
            <consortium name="The Broad Institute Genomics Platform"/>
            <consortium name="The Broad Institute Genome Sequencing Center for Infectious Disease"/>
            <person name="Wu L."/>
            <person name="Ma J."/>
        </authorList>
    </citation>
    <scope>NUCLEOTIDE SEQUENCE [LARGE SCALE GENOMIC DNA]</scope>
    <source>
        <strain evidence="3">KCTC 52094</strain>
    </source>
</reference>
<evidence type="ECO:0000313" key="2">
    <source>
        <dbReference type="EMBL" id="MFC3126548.1"/>
    </source>
</evidence>
<keyword evidence="3" id="KW-1185">Reference proteome</keyword>
<dbReference type="EMBL" id="JBHRTN010000018">
    <property type="protein sequence ID" value="MFC3126548.1"/>
    <property type="molecule type" value="Genomic_DNA"/>
</dbReference>
<feature type="transmembrane region" description="Helical" evidence="1">
    <location>
        <begin position="34"/>
        <end position="51"/>
    </location>
</feature>
<gene>
    <name evidence="2" type="ORF">ACFOD4_15905</name>
</gene>
<dbReference type="RefSeq" id="WP_379597946.1">
    <property type="nucleotide sequence ID" value="NZ_JBHRTN010000018.1"/>
</dbReference>
<evidence type="ECO:0000313" key="3">
    <source>
        <dbReference type="Proteomes" id="UP001595593"/>
    </source>
</evidence>
<keyword evidence="1" id="KW-1133">Transmembrane helix</keyword>
<sequence length="61" mass="7054">MRVLLACLAGMAGLLVYLAMVLWAGDHVQGWHWALQLPFFVLAGFVWVFPIRRLMVWAVRR</sequence>
<name>A0ABV7G4T8_9PROT</name>
<comment type="caution">
    <text evidence="2">The sequence shown here is derived from an EMBL/GenBank/DDBJ whole genome shotgun (WGS) entry which is preliminary data.</text>
</comment>
<protein>
    <submittedName>
        <fullName evidence="2">DUF2842 domain-containing protein</fullName>
    </submittedName>
</protein>
<accession>A0ABV7G4T8</accession>
<evidence type="ECO:0000256" key="1">
    <source>
        <dbReference type="SAM" id="Phobius"/>
    </source>
</evidence>